<protein>
    <recommendedName>
        <fullName evidence="3">Plastocyanin-like domain-containing protein</fullName>
    </recommendedName>
</protein>
<dbReference type="Proteomes" id="UP000253941">
    <property type="component" value="Unassembled WGS sequence"/>
</dbReference>
<name>A0A369T7K8_9PROT</name>
<dbReference type="Gene3D" id="2.60.40.420">
    <property type="entry name" value="Cupredoxins - blue copper proteins"/>
    <property type="match status" value="1"/>
</dbReference>
<organism evidence="1 2">
    <name type="scientific">Ferruginivarius sediminum</name>
    <dbReference type="NCBI Taxonomy" id="2661937"/>
    <lineage>
        <taxon>Bacteria</taxon>
        <taxon>Pseudomonadati</taxon>
        <taxon>Pseudomonadota</taxon>
        <taxon>Alphaproteobacteria</taxon>
        <taxon>Rhodospirillales</taxon>
        <taxon>Rhodospirillaceae</taxon>
        <taxon>Ferruginivarius</taxon>
    </lineage>
</organism>
<reference evidence="1 2" key="1">
    <citation type="submission" date="2018-07" db="EMBL/GenBank/DDBJ databases">
        <title>Venubactetium sediminum gen. nov., sp. nov., isolated from a marine solar saltern.</title>
        <authorList>
            <person name="Wang S."/>
        </authorList>
    </citation>
    <scope>NUCLEOTIDE SEQUENCE [LARGE SCALE GENOMIC DNA]</scope>
    <source>
        <strain evidence="1 2">WD2A32</strain>
    </source>
</reference>
<gene>
    <name evidence="1" type="ORF">DRB17_16150</name>
</gene>
<sequence>MNLVDGQPRDAPQTLRVTEGDEVVIGWTSDRPVDLHLHGYDLRASPEPGQPAEMAFRARASGRFAVEAHGAGEHRHRPVLYIEVYPK</sequence>
<comment type="caution">
    <text evidence="1">The sequence shown here is derived from an EMBL/GenBank/DDBJ whole genome shotgun (WGS) entry which is preliminary data.</text>
</comment>
<accession>A0A369T7K8</accession>
<evidence type="ECO:0008006" key="3">
    <source>
        <dbReference type="Google" id="ProtNLM"/>
    </source>
</evidence>
<dbReference type="EMBL" id="QPMH01000019">
    <property type="protein sequence ID" value="RDD60862.1"/>
    <property type="molecule type" value="Genomic_DNA"/>
</dbReference>
<evidence type="ECO:0000313" key="2">
    <source>
        <dbReference type="Proteomes" id="UP000253941"/>
    </source>
</evidence>
<dbReference type="InterPro" id="IPR008972">
    <property type="entry name" value="Cupredoxin"/>
</dbReference>
<keyword evidence="2" id="KW-1185">Reference proteome</keyword>
<dbReference type="AlphaFoldDB" id="A0A369T7K8"/>
<proteinExistence type="predicted"/>
<dbReference type="SUPFAM" id="SSF49503">
    <property type="entry name" value="Cupredoxins"/>
    <property type="match status" value="1"/>
</dbReference>
<evidence type="ECO:0000313" key="1">
    <source>
        <dbReference type="EMBL" id="RDD60862.1"/>
    </source>
</evidence>